<reference evidence="8" key="1">
    <citation type="submission" date="2022-10" db="EMBL/GenBank/DDBJ databases">
        <title>Host association and intracellularity evolved multiple times independently in the Rickettsiales.</title>
        <authorList>
            <person name="Castelli M."/>
            <person name="Nardi T."/>
            <person name="Gammuto L."/>
            <person name="Bellinzona G."/>
            <person name="Sabaneyeva E."/>
            <person name="Potekhin A."/>
            <person name="Serra V."/>
            <person name="Petroni G."/>
            <person name="Sassera D."/>
        </authorList>
    </citation>
    <scope>NUCLEOTIDE SEQUENCE [LARGE SCALE GENOMIC DNA]</scope>
    <source>
        <strain evidence="8">US_Bl 11III1</strain>
    </source>
</reference>
<dbReference type="PANTHER" id="PTHR12778">
    <property type="entry name" value="SOLUTE CARRIER FAMILY 33 ACETYL-COA TRANSPORTER -RELATED"/>
    <property type="match status" value="1"/>
</dbReference>
<proteinExistence type="predicted"/>
<evidence type="ECO:0000256" key="1">
    <source>
        <dbReference type="ARBA" id="ARBA00004141"/>
    </source>
</evidence>
<dbReference type="InterPro" id="IPR036259">
    <property type="entry name" value="MFS_trans_sf"/>
</dbReference>
<keyword evidence="6 7" id="KW-0472">Membrane</keyword>
<evidence type="ECO:0000256" key="7">
    <source>
        <dbReference type="SAM" id="Phobius"/>
    </source>
</evidence>
<feature type="transmembrane region" description="Helical" evidence="7">
    <location>
        <begin position="294"/>
        <end position="317"/>
    </location>
</feature>
<keyword evidence="4 7" id="KW-0812">Transmembrane</keyword>
<organism evidence="8 9">
    <name type="scientific">Candidatus Fokinia crypta</name>
    <dbReference type="NCBI Taxonomy" id="1920990"/>
    <lineage>
        <taxon>Bacteria</taxon>
        <taxon>Pseudomonadati</taxon>
        <taxon>Pseudomonadota</taxon>
        <taxon>Alphaproteobacteria</taxon>
        <taxon>Rickettsiales</taxon>
        <taxon>Candidatus Midichloriaceae</taxon>
        <taxon>Candidatus Fokinia</taxon>
    </lineage>
</organism>
<feature type="transmembrane region" description="Helical" evidence="7">
    <location>
        <begin position="87"/>
        <end position="104"/>
    </location>
</feature>
<feature type="transmembrane region" description="Helical" evidence="7">
    <location>
        <begin position="393"/>
        <end position="411"/>
    </location>
</feature>
<dbReference type="PANTHER" id="PTHR12778:SF10">
    <property type="entry name" value="MAJOR FACILITATOR SUPERFAMILY DOMAIN-CONTAINING PROTEIN 3"/>
    <property type="match status" value="1"/>
</dbReference>
<feature type="transmembrane region" description="Helical" evidence="7">
    <location>
        <begin position="270"/>
        <end position="287"/>
    </location>
</feature>
<feature type="transmembrane region" description="Helical" evidence="7">
    <location>
        <begin position="177"/>
        <end position="195"/>
    </location>
</feature>
<evidence type="ECO:0000256" key="5">
    <source>
        <dbReference type="ARBA" id="ARBA00022989"/>
    </source>
</evidence>
<keyword evidence="5 7" id="KW-1133">Transmembrane helix</keyword>
<protein>
    <submittedName>
        <fullName evidence="8">AmpG-like MFS transporter</fullName>
    </submittedName>
</protein>
<evidence type="ECO:0000313" key="8">
    <source>
        <dbReference type="EMBL" id="WPX98050.1"/>
    </source>
</evidence>
<dbReference type="RefSeq" id="WP_323722026.1">
    <property type="nucleotide sequence ID" value="NZ_CP110343.1"/>
</dbReference>
<keyword evidence="3" id="KW-1003">Cell membrane</keyword>
<feature type="transmembrane region" description="Helical" evidence="7">
    <location>
        <begin position="148"/>
        <end position="171"/>
    </location>
</feature>
<keyword evidence="3" id="KW-0997">Cell inner membrane</keyword>
<accession>A0ABZ0UPJ4</accession>
<evidence type="ECO:0000313" key="9">
    <source>
        <dbReference type="Proteomes" id="UP001325140"/>
    </source>
</evidence>
<feature type="transmembrane region" description="Helical" evidence="7">
    <location>
        <begin position="12"/>
        <end position="38"/>
    </location>
</feature>
<evidence type="ECO:0000256" key="6">
    <source>
        <dbReference type="ARBA" id="ARBA00023136"/>
    </source>
</evidence>
<keyword evidence="9" id="KW-1185">Reference proteome</keyword>
<dbReference type="EMBL" id="CP110343">
    <property type="protein sequence ID" value="WPX98050.1"/>
    <property type="molecule type" value="Genomic_DNA"/>
</dbReference>
<feature type="transmembrane region" description="Helical" evidence="7">
    <location>
        <begin position="216"/>
        <end position="239"/>
    </location>
</feature>
<evidence type="ECO:0000256" key="4">
    <source>
        <dbReference type="ARBA" id="ARBA00022692"/>
    </source>
</evidence>
<dbReference type="Proteomes" id="UP001325140">
    <property type="component" value="Chromosome"/>
</dbReference>
<dbReference type="SUPFAM" id="SSF103473">
    <property type="entry name" value="MFS general substrate transporter"/>
    <property type="match status" value="1"/>
</dbReference>
<keyword evidence="2" id="KW-0813">Transport</keyword>
<comment type="subcellular location">
    <subcellularLocation>
        <location evidence="1">Membrane</location>
        <topology evidence="1">Multi-pass membrane protein</topology>
    </subcellularLocation>
</comment>
<evidence type="ECO:0000256" key="2">
    <source>
        <dbReference type="ARBA" id="ARBA00022448"/>
    </source>
</evidence>
<dbReference type="Gene3D" id="1.20.1250.20">
    <property type="entry name" value="MFS general substrate transporter like domains"/>
    <property type="match status" value="1"/>
</dbReference>
<dbReference type="InterPro" id="IPR004752">
    <property type="entry name" value="AmpG_permease/AT-1"/>
</dbReference>
<name>A0ABZ0UPJ4_9RICK</name>
<sequence>MKLIWRYLFPHIIHLRLFLLGACSGTSFGIFSAVTTIFLHDIRYSLISLGVFSIRMMPFSLKSLSAPFTDIIPLNIFPEKWGIRKKWMFLLQTMLSLSMIMVPFVARNEYIFFIFTLLQASMGATFDNSVEAYRLEGSNNYEIPKVDLYFILGWTIAISGISFIVLNLVSFLSWNSIYAVCGFLCSGYLIVIYRIDDTTITVEKKKHVITSFIKEYYSAFTAFLSADKASLVLLLVATFKLSDGFMDVLLMPFLLENGFSKEQLATFNKVFGTIGFFAGTVIGSYVLRKFFEKTIHILLIAEIMAACSNLLFLVFLSSASGNIMLGAISCLEKMCQGFANVAIISFMSIFCRAQDSYRATMFAILSSSSQLLRNIFGSFSGFVASFFGWKVYFLLSVFLSIPALFIATLFLKNNYQSKFSARD</sequence>
<evidence type="ECO:0000256" key="3">
    <source>
        <dbReference type="ARBA" id="ARBA00022519"/>
    </source>
</evidence>
<gene>
    <name evidence="8" type="ORF">Fokcrypt_00578</name>
</gene>